<dbReference type="EMBL" id="UEYP01000003">
    <property type="protein sequence ID" value="SSC66947.1"/>
    <property type="molecule type" value="Genomic_DNA"/>
</dbReference>
<dbReference type="GO" id="GO:0015774">
    <property type="term" value="P:polysaccharide transport"/>
    <property type="evidence" value="ECO:0007669"/>
    <property type="project" value="InterPro"/>
</dbReference>
<keyword evidence="3" id="KW-1185">Reference proteome</keyword>
<name>A0A376AH04_9HYPH</name>
<protein>
    <recommendedName>
        <fullName evidence="4">Capsule polysaccharide biosynthesis protein</fullName>
    </recommendedName>
</protein>
<feature type="region of interest" description="Disordered" evidence="1">
    <location>
        <begin position="1"/>
        <end position="24"/>
    </location>
</feature>
<dbReference type="Pfam" id="PF05159">
    <property type="entry name" value="Capsule_synth"/>
    <property type="match status" value="2"/>
</dbReference>
<dbReference type="AlphaFoldDB" id="A0A376AH04"/>
<reference evidence="3" key="1">
    <citation type="submission" date="2018-07" db="EMBL/GenBank/DDBJ databases">
        <authorList>
            <person name="Peiro R."/>
            <person name="Begona"/>
            <person name="Cbmso G."/>
            <person name="Lopez M."/>
            <person name="Gonzalez S."/>
        </authorList>
    </citation>
    <scope>NUCLEOTIDE SEQUENCE [LARGE SCALE GENOMIC DNA]</scope>
</reference>
<proteinExistence type="predicted"/>
<dbReference type="CDD" id="cd16439">
    <property type="entry name" value="beta_Kdo_transferase_KpsC_2"/>
    <property type="match status" value="1"/>
</dbReference>
<dbReference type="Proteomes" id="UP000254764">
    <property type="component" value="Unassembled WGS sequence"/>
</dbReference>
<evidence type="ECO:0000313" key="3">
    <source>
        <dbReference type="Proteomes" id="UP000254764"/>
    </source>
</evidence>
<gene>
    <name evidence="2" type="ORF">RHIZ70_2655</name>
</gene>
<dbReference type="InterPro" id="IPR007833">
    <property type="entry name" value="Capsule_polysaccharide_synth"/>
</dbReference>
<dbReference type="STRING" id="1336235.GCA_000518785_02180"/>
<organism evidence="2 3">
    <name type="scientific">Ciceribacter selenitireducens ATCC BAA-1503</name>
    <dbReference type="NCBI Taxonomy" id="1336235"/>
    <lineage>
        <taxon>Bacteria</taxon>
        <taxon>Pseudomonadati</taxon>
        <taxon>Pseudomonadota</taxon>
        <taxon>Alphaproteobacteria</taxon>
        <taxon>Hyphomicrobiales</taxon>
        <taxon>Rhizobiaceae</taxon>
        <taxon>Ciceribacter</taxon>
    </lineage>
</organism>
<evidence type="ECO:0008006" key="4">
    <source>
        <dbReference type="Google" id="ProtNLM"/>
    </source>
</evidence>
<accession>A0A376AH04</accession>
<evidence type="ECO:0000313" key="2">
    <source>
        <dbReference type="EMBL" id="SSC66947.1"/>
    </source>
</evidence>
<dbReference type="GO" id="GO:0000271">
    <property type="term" value="P:polysaccharide biosynthetic process"/>
    <property type="evidence" value="ECO:0007669"/>
    <property type="project" value="InterPro"/>
</dbReference>
<evidence type="ECO:0000256" key="1">
    <source>
        <dbReference type="SAM" id="MobiDB-lite"/>
    </source>
</evidence>
<sequence length="461" mass="51471">MAVPGYERLPANEDQARPMSRAPTDRPPVVAFHIHEWKRSVLEAYFPEWDFHYMPFFVGDKEFVDVWQVRLAALENPSVIVWGPNLPQAAADFCASRNIPVDFIEDGFLRSVGGSAGQSAPFSLTLDRQRPFFDSRGPSDLEDLLRTYDFDADPALIERARAGIAAMLAHRIGKYGGQPARGKVELPQGPGRKVLVVGQVESDASIRYGTERPILNNDLVRMAAQENPGATILYKPHPDVLKGVRKPSSDPAEVADLCHVLTAPMALPDVLDAVDQVYTITSLAGFEALMRGKRVTVSGSPFYAGWGLTDDRQPNPRRGRSLSLEALFAGVYLLYPRYFDPRTGKPRCFEATLAEMVEWQQNGLPADSRRLMSARSRPSPWRPFGAFGLLGWRHLLPQVVGPLVARIGNGDDAASYRRDPIGFFREQSDPALRRLGRWLYPFDDDRFANGFDRFRTGDQGE</sequence>